<dbReference type="Proteomes" id="UP001371456">
    <property type="component" value="Unassembled WGS sequence"/>
</dbReference>
<reference evidence="1 2" key="1">
    <citation type="submission" date="2024-02" db="EMBL/GenBank/DDBJ databases">
        <title>de novo genome assembly of Solanum bulbocastanum strain 11H21.</title>
        <authorList>
            <person name="Hosaka A.J."/>
        </authorList>
    </citation>
    <scope>NUCLEOTIDE SEQUENCE [LARGE SCALE GENOMIC DNA]</scope>
    <source>
        <tissue evidence="1">Young leaves</tissue>
    </source>
</reference>
<evidence type="ECO:0000313" key="1">
    <source>
        <dbReference type="EMBL" id="KAK6788723.1"/>
    </source>
</evidence>
<accession>A0AAN8TPY5</accession>
<name>A0AAN8TPY5_SOLBU</name>
<dbReference type="EMBL" id="JBANQN010000005">
    <property type="protein sequence ID" value="KAK6788723.1"/>
    <property type="molecule type" value="Genomic_DNA"/>
</dbReference>
<sequence>MKVLTPNSCKKGKLLSDTKGKPDSEMICKWSCTALAEVAIPESLGNFEFIKKPTRLNRFVCNLVIEGDMLVFQLIQPCKFKVRVVLTQGIERLIPNV</sequence>
<protein>
    <submittedName>
        <fullName evidence="1">Uncharacterized protein</fullName>
    </submittedName>
</protein>
<keyword evidence="2" id="KW-1185">Reference proteome</keyword>
<evidence type="ECO:0000313" key="2">
    <source>
        <dbReference type="Proteomes" id="UP001371456"/>
    </source>
</evidence>
<gene>
    <name evidence="1" type="ORF">RDI58_012521</name>
</gene>
<comment type="caution">
    <text evidence="1">The sequence shown here is derived from an EMBL/GenBank/DDBJ whole genome shotgun (WGS) entry which is preliminary data.</text>
</comment>
<proteinExistence type="predicted"/>
<organism evidence="1 2">
    <name type="scientific">Solanum bulbocastanum</name>
    <name type="common">Wild potato</name>
    <dbReference type="NCBI Taxonomy" id="147425"/>
    <lineage>
        <taxon>Eukaryota</taxon>
        <taxon>Viridiplantae</taxon>
        <taxon>Streptophyta</taxon>
        <taxon>Embryophyta</taxon>
        <taxon>Tracheophyta</taxon>
        <taxon>Spermatophyta</taxon>
        <taxon>Magnoliopsida</taxon>
        <taxon>eudicotyledons</taxon>
        <taxon>Gunneridae</taxon>
        <taxon>Pentapetalae</taxon>
        <taxon>asterids</taxon>
        <taxon>lamiids</taxon>
        <taxon>Solanales</taxon>
        <taxon>Solanaceae</taxon>
        <taxon>Solanoideae</taxon>
        <taxon>Solaneae</taxon>
        <taxon>Solanum</taxon>
    </lineage>
</organism>
<dbReference type="AlphaFoldDB" id="A0AAN8TPY5"/>